<feature type="domain" description="PEP-utilising enzyme C-terminal" evidence="1">
    <location>
        <begin position="2"/>
        <end position="43"/>
    </location>
</feature>
<dbReference type="Pfam" id="PF02896">
    <property type="entry name" value="PEP-utilizers_C"/>
    <property type="match status" value="1"/>
</dbReference>
<gene>
    <name evidence="2" type="ORF">EH198_22685</name>
</gene>
<keyword evidence="3" id="KW-1185">Reference proteome</keyword>
<evidence type="ECO:0000313" key="2">
    <source>
        <dbReference type="EMBL" id="RQW08276.1"/>
    </source>
</evidence>
<dbReference type="PANTHER" id="PTHR46244">
    <property type="entry name" value="PHOSPHOENOLPYRUVATE-PROTEIN PHOSPHOTRANSFERASE"/>
    <property type="match status" value="1"/>
</dbReference>
<dbReference type="PANTHER" id="PTHR46244:SF3">
    <property type="entry name" value="PHOSPHOENOLPYRUVATE-PROTEIN PHOSPHOTRANSFERASE"/>
    <property type="match status" value="1"/>
</dbReference>
<name>A0A3N9PSQ8_9BACL</name>
<dbReference type="SUPFAM" id="SSF51621">
    <property type="entry name" value="Phosphoenolpyruvate/pyruvate domain"/>
    <property type="match status" value="1"/>
</dbReference>
<dbReference type="EMBL" id="RQPI01000022">
    <property type="protein sequence ID" value="RQW08276.1"/>
    <property type="molecule type" value="Genomic_DNA"/>
</dbReference>
<dbReference type="Proteomes" id="UP000282529">
    <property type="component" value="Unassembled WGS sequence"/>
</dbReference>
<organism evidence="2 3">
    <name type="scientific">Paenibacillus rhizophilus</name>
    <dbReference type="NCBI Taxonomy" id="1850366"/>
    <lineage>
        <taxon>Bacteria</taxon>
        <taxon>Bacillati</taxon>
        <taxon>Bacillota</taxon>
        <taxon>Bacilli</taxon>
        <taxon>Bacillales</taxon>
        <taxon>Paenibacillaceae</taxon>
        <taxon>Paenibacillus</taxon>
    </lineage>
</organism>
<comment type="caution">
    <text evidence="2">The sequence shown here is derived from an EMBL/GenBank/DDBJ whole genome shotgun (WGS) entry which is preliminary data.</text>
</comment>
<evidence type="ECO:0000259" key="1">
    <source>
        <dbReference type="Pfam" id="PF02896"/>
    </source>
</evidence>
<proteinExistence type="predicted"/>
<dbReference type="AlphaFoldDB" id="A0A3N9PSQ8"/>
<dbReference type="GO" id="GO:0016772">
    <property type="term" value="F:transferase activity, transferring phosphorus-containing groups"/>
    <property type="evidence" value="ECO:0007669"/>
    <property type="project" value="InterPro"/>
</dbReference>
<accession>A0A3N9PSQ8</accession>
<evidence type="ECO:0000313" key="3">
    <source>
        <dbReference type="Proteomes" id="UP000282529"/>
    </source>
</evidence>
<dbReference type="InterPro" id="IPR050499">
    <property type="entry name" value="PEP-utilizing_PTS_enzyme"/>
</dbReference>
<dbReference type="InterPro" id="IPR015813">
    <property type="entry name" value="Pyrv/PenolPyrv_kinase-like_dom"/>
</dbReference>
<dbReference type="InterPro" id="IPR040442">
    <property type="entry name" value="Pyrv_kinase-like_dom_sf"/>
</dbReference>
<dbReference type="Gene3D" id="3.20.20.60">
    <property type="entry name" value="Phosphoenolpyruvate-binding domains"/>
    <property type="match status" value="1"/>
</dbReference>
<protein>
    <recommendedName>
        <fullName evidence="1">PEP-utilising enzyme C-terminal domain-containing protein</fullName>
    </recommendedName>
</protein>
<sequence length="44" mass="4994">MEFLFMRRSSMPDEVTQFQAYKTAAEAMDGRPVVIRTVDIGGIK</sequence>
<dbReference type="InterPro" id="IPR000121">
    <property type="entry name" value="PEP_util_C"/>
</dbReference>
<reference evidence="2 3" key="1">
    <citation type="submission" date="2018-11" db="EMBL/GenBank/DDBJ databases">
        <title>Genome sequence of strain 7197.</title>
        <authorList>
            <person name="Gao J."/>
            <person name="Sun J."/>
        </authorList>
    </citation>
    <scope>NUCLEOTIDE SEQUENCE [LARGE SCALE GENOMIC DNA]</scope>
    <source>
        <strain evidence="2 3">7197</strain>
    </source>
</reference>